<organism evidence="2 3">
    <name type="scientific">Caldanaerovirga acetigignens</name>
    <dbReference type="NCBI Taxonomy" id="447595"/>
    <lineage>
        <taxon>Bacteria</taxon>
        <taxon>Bacillati</taxon>
        <taxon>Bacillota</taxon>
        <taxon>Clostridia</taxon>
        <taxon>Thermosediminibacterales</taxon>
        <taxon>Thermosediminibacteraceae</taxon>
        <taxon>Caldanaerovirga</taxon>
    </lineage>
</organism>
<dbReference type="RefSeq" id="WP_073256685.1">
    <property type="nucleotide sequence ID" value="NZ_FRCR01000007.1"/>
</dbReference>
<name>A0A1M7JYR1_9FIRM</name>
<dbReference type="OrthoDB" id="143422at2"/>
<evidence type="ECO:0000313" key="2">
    <source>
        <dbReference type="EMBL" id="SHM58179.1"/>
    </source>
</evidence>
<proteinExistence type="predicted"/>
<evidence type="ECO:0000259" key="1">
    <source>
        <dbReference type="Pfam" id="PF07905"/>
    </source>
</evidence>
<feature type="domain" description="Purine catabolism PurC-like" evidence="1">
    <location>
        <begin position="8"/>
        <end position="76"/>
    </location>
</feature>
<keyword evidence="3" id="KW-1185">Reference proteome</keyword>
<dbReference type="AlphaFoldDB" id="A0A1M7JYR1"/>
<sequence length="76" mass="8420">MGITVREALQIGGLKNAKVVAGEKGLDRRVDFVLTMDDAAKWIRGNELLLMAAYVFLSNPGMEKTFIYDLVEKNCA</sequence>
<dbReference type="EMBL" id="FRCR01000007">
    <property type="protein sequence ID" value="SHM58179.1"/>
    <property type="molecule type" value="Genomic_DNA"/>
</dbReference>
<dbReference type="STRING" id="447595.SAMN05660826_01399"/>
<dbReference type="Proteomes" id="UP000184375">
    <property type="component" value="Unassembled WGS sequence"/>
</dbReference>
<reference evidence="3" key="1">
    <citation type="submission" date="2016-11" db="EMBL/GenBank/DDBJ databases">
        <authorList>
            <person name="Varghese N."/>
            <person name="Submissions S."/>
        </authorList>
    </citation>
    <scope>NUCLEOTIDE SEQUENCE [LARGE SCALE GENOMIC DNA]</scope>
    <source>
        <strain evidence="3">DSM 18802</strain>
    </source>
</reference>
<dbReference type="Pfam" id="PF07905">
    <property type="entry name" value="PucR"/>
    <property type="match status" value="1"/>
</dbReference>
<accession>A0A1M7JYR1</accession>
<evidence type="ECO:0000313" key="3">
    <source>
        <dbReference type="Proteomes" id="UP000184375"/>
    </source>
</evidence>
<dbReference type="InterPro" id="IPR012914">
    <property type="entry name" value="PucR_dom"/>
</dbReference>
<protein>
    <submittedName>
        <fullName evidence="2">Purine catabolism regulatory protein-like family protein</fullName>
    </submittedName>
</protein>
<gene>
    <name evidence="2" type="ORF">SAMN05660826_01399</name>
</gene>